<dbReference type="VEuPathDB" id="TriTrypDB:TRSC58_03532"/>
<protein>
    <submittedName>
        <fullName evidence="2">Uncharacterized protein</fullName>
    </submittedName>
</protein>
<reference evidence="2 3" key="1">
    <citation type="journal article" date="2018" name="BMC Genomics">
        <title>Genomic comparison of Trypanosoma conorhini and Trypanosoma rangeli to Trypanosoma cruzi strains of high and low virulence.</title>
        <authorList>
            <person name="Bradwell K.R."/>
            <person name="Koparde V.N."/>
            <person name="Matveyev A.V."/>
            <person name="Serrano M.G."/>
            <person name="Alves J.M."/>
            <person name="Parikh H."/>
            <person name="Huang B."/>
            <person name="Lee V."/>
            <person name="Espinosa-Alvarez O."/>
            <person name="Ortiz P.A."/>
            <person name="Costa-Martins A.G."/>
            <person name="Teixeira M.M."/>
            <person name="Buck G.A."/>
        </authorList>
    </citation>
    <scope>NUCLEOTIDE SEQUENCE [LARGE SCALE GENOMIC DNA]</scope>
    <source>
        <strain evidence="2 3">AM80</strain>
    </source>
</reference>
<gene>
    <name evidence="2" type="ORF">TraAM80_05173</name>
</gene>
<dbReference type="AlphaFoldDB" id="A0A422NG86"/>
<evidence type="ECO:0000313" key="3">
    <source>
        <dbReference type="Proteomes" id="UP000283634"/>
    </source>
</evidence>
<dbReference type="OrthoDB" id="273646at2759"/>
<evidence type="ECO:0000313" key="2">
    <source>
        <dbReference type="EMBL" id="RNF04457.1"/>
    </source>
</evidence>
<dbReference type="Proteomes" id="UP000283634">
    <property type="component" value="Unassembled WGS sequence"/>
</dbReference>
<name>A0A422NG86_TRYRA</name>
<evidence type="ECO:0000256" key="1">
    <source>
        <dbReference type="SAM" id="MobiDB-lite"/>
    </source>
</evidence>
<dbReference type="RefSeq" id="XP_029238114.1">
    <property type="nucleotide sequence ID" value="XM_029382065.1"/>
</dbReference>
<dbReference type="GeneID" id="40329106"/>
<comment type="caution">
    <text evidence="2">The sequence shown here is derived from an EMBL/GenBank/DDBJ whole genome shotgun (WGS) entry which is preliminary data.</text>
</comment>
<sequence length="248" mass="27618">MWIQRFGGGSLAHIFHGCHASRSASLLCLHSTQVKALAACSPYQRRRHQYQYQHHEGNKTDGPSCADESNGESTPAGNWRCPASTYAGVRVKSHILSPVFEEHHSLWQWRTVVWRETFHAVPFLLHCAPGVLLQHPFIHHTLVESITTKSGVKGHLRATEPSTTESGDDVKRRCAQLVVPSPIGMLAATDSGASACHPLAEWADELFFFWNGARRGRRRRQAFPPPCIRMSSRAATRKLLSRGDQTPG</sequence>
<keyword evidence="3" id="KW-1185">Reference proteome</keyword>
<feature type="region of interest" description="Disordered" evidence="1">
    <location>
        <begin position="53"/>
        <end position="77"/>
    </location>
</feature>
<organism evidence="2 3">
    <name type="scientific">Trypanosoma rangeli</name>
    <dbReference type="NCBI Taxonomy" id="5698"/>
    <lineage>
        <taxon>Eukaryota</taxon>
        <taxon>Discoba</taxon>
        <taxon>Euglenozoa</taxon>
        <taxon>Kinetoplastea</taxon>
        <taxon>Metakinetoplastina</taxon>
        <taxon>Trypanosomatida</taxon>
        <taxon>Trypanosomatidae</taxon>
        <taxon>Trypanosoma</taxon>
        <taxon>Herpetosoma</taxon>
    </lineage>
</organism>
<dbReference type="EMBL" id="MKGL01000163">
    <property type="protein sequence ID" value="RNF04457.1"/>
    <property type="molecule type" value="Genomic_DNA"/>
</dbReference>
<accession>A0A422NG86</accession>
<proteinExistence type="predicted"/>